<name>A0ABV4NN34_9GAMM</name>
<dbReference type="GO" id="GO:0008168">
    <property type="term" value="F:methyltransferase activity"/>
    <property type="evidence" value="ECO:0007669"/>
    <property type="project" value="UniProtKB-KW"/>
</dbReference>
<keyword evidence="2" id="KW-0808">Transferase</keyword>
<comment type="caution">
    <text evidence="2">The sequence shown here is derived from an EMBL/GenBank/DDBJ whole genome shotgun (WGS) entry which is preliminary data.</text>
</comment>
<dbReference type="EMBL" id="JBGMEL010000006">
    <property type="protein sequence ID" value="MFA0790443.1"/>
    <property type="molecule type" value="Genomic_DNA"/>
</dbReference>
<reference evidence="2 3" key="1">
    <citation type="submission" date="2024-08" db="EMBL/GenBank/DDBJ databases">
        <authorList>
            <person name="Ishaq N."/>
        </authorList>
    </citation>
    <scope>NUCLEOTIDE SEQUENCE [LARGE SCALE GENOMIC DNA]</scope>
    <source>
        <strain evidence="2 3">JCM 30400</strain>
    </source>
</reference>
<evidence type="ECO:0000259" key="1">
    <source>
        <dbReference type="Pfam" id="PF08241"/>
    </source>
</evidence>
<dbReference type="Pfam" id="PF08241">
    <property type="entry name" value="Methyltransf_11"/>
    <property type="match status" value="1"/>
</dbReference>
<dbReference type="PANTHER" id="PTHR43591">
    <property type="entry name" value="METHYLTRANSFERASE"/>
    <property type="match status" value="1"/>
</dbReference>
<keyword evidence="3" id="KW-1185">Reference proteome</keyword>
<dbReference type="CDD" id="cd02440">
    <property type="entry name" value="AdoMet_MTases"/>
    <property type="match status" value="1"/>
</dbReference>
<feature type="domain" description="Methyltransferase type 11" evidence="1">
    <location>
        <begin position="120"/>
        <end position="221"/>
    </location>
</feature>
<dbReference type="Proteomes" id="UP001569414">
    <property type="component" value="Unassembled WGS sequence"/>
</dbReference>
<evidence type="ECO:0000313" key="2">
    <source>
        <dbReference type="EMBL" id="MFA0790443.1"/>
    </source>
</evidence>
<dbReference type="SUPFAM" id="SSF53335">
    <property type="entry name" value="S-adenosyl-L-methionine-dependent methyltransferases"/>
    <property type="match status" value="1"/>
</dbReference>
<sequence>MRQGRKIVPLNLDCDLVGHPTFTFSLSKEAQVFASEILDDTFSLKLSIDLGPEGGHLASLHGPPDLVELFSTLQLQVRCDIVADGYNVLDQDALDTPEVSSESRGKLLEALDLCDGDRVLDLMCGSGTTSQVLLEYAEESAIGISLSMCDTHYSQLRRIDPKVREGAVDITLGDARALPYETESFDVVLLKMGLHEVPQLDQPLVMREVFRILKKGGRFIIWQLLPTTGVWQDVFTDIVRKTSMLARCESQAFNRYFPRDDQLTWLFKNAGFAEYEQIFKVDFSYSTRARLDAELAGDSSKLEILNNFARDRAPQEVRDSALWRDTGEDILLKVPACIYRTYKPL</sequence>
<protein>
    <submittedName>
        <fullName evidence="2">Class I SAM-dependent methyltransferase</fullName>
        <ecNumber evidence="2">2.1.1.-</ecNumber>
    </submittedName>
</protein>
<proteinExistence type="predicted"/>
<gene>
    <name evidence="2" type="ORF">ACCI51_07775</name>
</gene>
<dbReference type="EC" id="2.1.1.-" evidence="2"/>
<evidence type="ECO:0000313" key="3">
    <source>
        <dbReference type="Proteomes" id="UP001569414"/>
    </source>
</evidence>
<dbReference type="PANTHER" id="PTHR43591:SF24">
    <property type="entry name" value="2-METHOXY-6-POLYPRENYL-1,4-BENZOQUINOL METHYLASE, MITOCHONDRIAL"/>
    <property type="match status" value="1"/>
</dbReference>
<organism evidence="2 3">
    <name type="scientific">Microbulbifer echini</name>
    <dbReference type="NCBI Taxonomy" id="1529067"/>
    <lineage>
        <taxon>Bacteria</taxon>
        <taxon>Pseudomonadati</taxon>
        <taxon>Pseudomonadota</taxon>
        <taxon>Gammaproteobacteria</taxon>
        <taxon>Cellvibrionales</taxon>
        <taxon>Microbulbiferaceae</taxon>
        <taxon>Microbulbifer</taxon>
    </lineage>
</organism>
<dbReference type="InterPro" id="IPR029063">
    <property type="entry name" value="SAM-dependent_MTases_sf"/>
</dbReference>
<dbReference type="Gene3D" id="3.40.50.150">
    <property type="entry name" value="Vaccinia Virus protein VP39"/>
    <property type="match status" value="1"/>
</dbReference>
<dbReference type="InterPro" id="IPR013216">
    <property type="entry name" value="Methyltransf_11"/>
</dbReference>
<keyword evidence="2" id="KW-0489">Methyltransferase</keyword>
<dbReference type="RefSeq" id="WP_371843200.1">
    <property type="nucleotide sequence ID" value="NZ_JBGMEL010000006.1"/>
</dbReference>
<dbReference type="GO" id="GO:0032259">
    <property type="term" value="P:methylation"/>
    <property type="evidence" value="ECO:0007669"/>
    <property type="project" value="UniProtKB-KW"/>
</dbReference>
<accession>A0ABV4NN34</accession>